<evidence type="ECO:0000313" key="2">
    <source>
        <dbReference type="EMBL" id="MET3863474.1"/>
    </source>
</evidence>
<gene>
    <name evidence="2" type="ORF">ABIC20_000783</name>
</gene>
<keyword evidence="1" id="KW-0812">Transmembrane</keyword>
<dbReference type="Proteomes" id="UP001549119">
    <property type="component" value="Unassembled WGS sequence"/>
</dbReference>
<evidence type="ECO:0000256" key="1">
    <source>
        <dbReference type="SAM" id="Phobius"/>
    </source>
</evidence>
<dbReference type="EMBL" id="JBEPNW010000002">
    <property type="protein sequence ID" value="MET3863474.1"/>
    <property type="molecule type" value="Genomic_DNA"/>
</dbReference>
<evidence type="ECO:0000313" key="3">
    <source>
        <dbReference type="Proteomes" id="UP001549119"/>
    </source>
</evidence>
<keyword evidence="1" id="KW-0472">Membrane</keyword>
<name>A0ABV2NAF8_9HYPH</name>
<sequence length="30" mass="3281">MPGRTRFAWTDVTFALGVSILCALSLFVAH</sequence>
<proteinExistence type="predicted"/>
<accession>A0ABV2NAF8</accession>
<comment type="caution">
    <text evidence="2">The sequence shown here is derived from an EMBL/GenBank/DDBJ whole genome shotgun (WGS) entry which is preliminary data.</text>
</comment>
<organism evidence="2 3">
    <name type="scientific">Methylobacterium radiotolerans</name>
    <dbReference type="NCBI Taxonomy" id="31998"/>
    <lineage>
        <taxon>Bacteria</taxon>
        <taxon>Pseudomonadati</taxon>
        <taxon>Pseudomonadota</taxon>
        <taxon>Alphaproteobacteria</taxon>
        <taxon>Hyphomicrobiales</taxon>
        <taxon>Methylobacteriaceae</taxon>
        <taxon>Methylobacterium</taxon>
    </lineage>
</organism>
<feature type="transmembrane region" description="Helical" evidence="1">
    <location>
        <begin position="12"/>
        <end position="29"/>
    </location>
</feature>
<keyword evidence="3" id="KW-1185">Reference proteome</keyword>
<protein>
    <submittedName>
        <fullName evidence="2">Uncharacterized protein</fullName>
    </submittedName>
</protein>
<keyword evidence="1" id="KW-1133">Transmembrane helix</keyword>
<reference evidence="2 3" key="1">
    <citation type="submission" date="2024-06" db="EMBL/GenBank/DDBJ databases">
        <title>Genomics of switchgrass bacterial isolates.</title>
        <authorList>
            <person name="Shade A."/>
        </authorList>
    </citation>
    <scope>NUCLEOTIDE SEQUENCE [LARGE SCALE GENOMIC DNA]</scope>
    <source>
        <strain evidence="2 3">PvP084</strain>
    </source>
</reference>